<evidence type="ECO:0000256" key="4">
    <source>
        <dbReference type="PROSITE-ProRule" id="PRU00169"/>
    </source>
</evidence>
<dbReference type="InterPro" id="IPR009057">
    <property type="entry name" value="Homeodomain-like_sf"/>
</dbReference>
<dbReference type="Proteomes" id="UP000621560">
    <property type="component" value="Unassembled WGS sequence"/>
</dbReference>
<reference evidence="7" key="1">
    <citation type="submission" date="2020-09" db="EMBL/GenBank/DDBJ databases">
        <title>A novel bacterium of genus Paenibacillus, isolated from South China Sea.</title>
        <authorList>
            <person name="Huang H."/>
            <person name="Mo K."/>
            <person name="Hu Y."/>
        </authorList>
    </citation>
    <scope>NUCLEOTIDE SEQUENCE</scope>
    <source>
        <strain evidence="7">IB182496</strain>
    </source>
</reference>
<comment type="caution">
    <text evidence="7">The sequence shown here is derived from an EMBL/GenBank/DDBJ whole genome shotgun (WGS) entry which is preliminary data.</text>
</comment>
<dbReference type="Gene3D" id="3.40.50.2300">
    <property type="match status" value="1"/>
</dbReference>
<dbReference type="InterPro" id="IPR001789">
    <property type="entry name" value="Sig_transdc_resp-reg_receiver"/>
</dbReference>
<evidence type="ECO:0000259" key="6">
    <source>
        <dbReference type="PROSITE" id="PS50110"/>
    </source>
</evidence>
<dbReference type="PANTHER" id="PTHR43280">
    <property type="entry name" value="ARAC-FAMILY TRANSCRIPTIONAL REGULATOR"/>
    <property type="match status" value="1"/>
</dbReference>
<name>A0A927BRK3_9BACL</name>
<evidence type="ECO:0000259" key="5">
    <source>
        <dbReference type="PROSITE" id="PS01124"/>
    </source>
</evidence>
<evidence type="ECO:0000256" key="3">
    <source>
        <dbReference type="ARBA" id="ARBA00023163"/>
    </source>
</evidence>
<dbReference type="GO" id="GO:0003700">
    <property type="term" value="F:DNA-binding transcription factor activity"/>
    <property type="evidence" value="ECO:0007669"/>
    <property type="project" value="InterPro"/>
</dbReference>
<keyword evidence="4" id="KW-0597">Phosphoprotein</keyword>
<evidence type="ECO:0000313" key="8">
    <source>
        <dbReference type="Proteomes" id="UP000621560"/>
    </source>
</evidence>
<feature type="modified residue" description="4-aspartylphosphate" evidence="4">
    <location>
        <position position="56"/>
    </location>
</feature>
<dbReference type="Gene3D" id="1.10.10.60">
    <property type="entry name" value="Homeodomain-like"/>
    <property type="match status" value="2"/>
</dbReference>
<dbReference type="SMART" id="SM00342">
    <property type="entry name" value="HTH_ARAC"/>
    <property type="match status" value="1"/>
</dbReference>
<dbReference type="InterPro" id="IPR011006">
    <property type="entry name" value="CheY-like_superfamily"/>
</dbReference>
<dbReference type="InterPro" id="IPR018062">
    <property type="entry name" value="HTH_AraC-typ_CS"/>
</dbReference>
<dbReference type="InterPro" id="IPR018060">
    <property type="entry name" value="HTH_AraC"/>
</dbReference>
<keyword evidence="2" id="KW-0238">DNA-binding</keyword>
<dbReference type="SUPFAM" id="SSF46689">
    <property type="entry name" value="Homeodomain-like"/>
    <property type="match status" value="2"/>
</dbReference>
<dbReference type="InterPro" id="IPR020449">
    <property type="entry name" value="Tscrpt_reg_AraC-type_HTH"/>
</dbReference>
<evidence type="ECO:0000256" key="1">
    <source>
        <dbReference type="ARBA" id="ARBA00023015"/>
    </source>
</evidence>
<feature type="domain" description="Response regulatory" evidence="6">
    <location>
        <begin position="4"/>
        <end position="121"/>
    </location>
</feature>
<evidence type="ECO:0000313" key="7">
    <source>
        <dbReference type="EMBL" id="MBD2845471.1"/>
    </source>
</evidence>
<sequence>MYYQVLLVDDEEIVCNGLRRFLDWEGCGYQVAAVANSVDQAIACLERRPVDLVITDIRMPARSGLELLELIREEYPDIIAIVLSGYGEFEYARQALRLGAADFLTKPVNFGELKRLLASFLPRLEMERIEVSERREYKQMKINFLLNHLAKGNKGAPVVNNASLLEPCLSSREFGVIRLRFRTAISRSSAVEAFKSYWMEGMLSSLPPIEGCERAYPFNNELYELAFLVFFDECASSAPFIAGLERQLERFQTEGMIGVSNRHRGMEHIHEAYREAGQALHYMVMIGSDRPAIYGEIEARPIFEQQLDETFSMDLLRMLASLPQRDDLTDYILGEMDAISARDGSGMAEVQSFCIQVAMVLNQHWQNIRGASLVGDATFQSLIHDLLLAPHPAVARERVGEWLTKLVVEMSARDDAESGDVIANIKRYIQEHYAENITLNSLSNVFYLHPIYLSRLFKEKAGLNFVEYLTVVRMNVAKELLLNPTLKVHDICQMIGYESPRYFTKLFKNATGMTPKAYREGAS</sequence>
<dbReference type="SUPFAM" id="SSF52172">
    <property type="entry name" value="CheY-like"/>
    <property type="match status" value="1"/>
</dbReference>
<dbReference type="Pfam" id="PF00072">
    <property type="entry name" value="Response_reg"/>
    <property type="match status" value="1"/>
</dbReference>
<dbReference type="EMBL" id="JACXIZ010000016">
    <property type="protein sequence ID" value="MBD2845471.1"/>
    <property type="molecule type" value="Genomic_DNA"/>
</dbReference>
<keyword evidence="8" id="KW-1185">Reference proteome</keyword>
<keyword evidence="3" id="KW-0804">Transcription</keyword>
<dbReference type="GO" id="GO:0000160">
    <property type="term" value="P:phosphorelay signal transduction system"/>
    <property type="evidence" value="ECO:0007669"/>
    <property type="project" value="InterPro"/>
</dbReference>
<dbReference type="Pfam" id="PF12833">
    <property type="entry name" value="HTH_18"/>
    <property type="match status" value="1"/>
</dbReference>
<protein>
    <submittedName>
        <fullName evidence="7">Response regulator</fullName>
    </submittedName>
</protein>
<dbReference type="SMART" id="SM00448">
    <property type="entry name" value="REC"/>
    <property type="match status" value="1"/>
</dbReference>
<dbReference type="PROSITE" id="PS00041">
    <property type="entry name" value="HTH_ARAC_FAMILY_1"/>
    <property type="match status" value="1"/>
</dbReference>
<proteinExistence type="predicted"/>
<accession>A0A927BRK3</accession>
<dbReference type="PROSITE" id="PS01124">
    <property type="entry name" value="HTH_ARAC_FAMILY_2"/>
    <property type="match status" value="1"/>
</dbReference>
<dbReference type="PROSITE" id="PS50110">
    <property type="entry name" value="RESPONSE_REGULATORY"/>
    <property type="match status" value="1"/>
</dbReference>
<dbReference type="GO" id="GO:0043565">
    <property type="term" value="F:sequence-specific DNA binding"/>
    <property type="evidence" value="ECO:0007669"/>
    <property type="project" value="InterPro"/>
</dbReference>
<feature type="domain" description="HTH araC/xylS-type" evidence="5">
    <location>
        <begin position="423"/>
        <end position="521"/>
    </location>
</feature>
<dbReference type="PRINTS" id="PR00032">
    <property type="entry name" value="HTHARAC"/>
</dbReference>
<dbReference type="AlphaFoldDB" id="A0A927BRK3"/>
<organism evidence="7 8">
    <name type="scientific">Paenibacillus sabuli</name>
    <dbReference type="NCBI Taxonomy" id="2772509"/>
    <lineage>
        <taxon>Bacteria</taxon>
        <taxon>Bacillati</taxon>
        <taxon>Bacillota</taxon>
        <taxon>Bacilli</taxon>
        <taxon>Bacillales</taxon>
        <taxon>Paenibacillaceae</taxon>
        <taxon>Paenibacillus</taxon>
    </lineage>
</organism>
<keyword evidence="1" id="KW-0805">Transcription regulation</keyword>
<evidence type="ECO:0000256" key="2">
    <source>
        <dbReference type="ARBA" id="ARBA00023125"/>
    </source>
</evidence>
<gene>
    <name evidence="7" type="ORF">IDH44_09750</name>
</gene>
<dbReference type="RefSeq" id="WP_190917118.1">
    <property type="nucleotide sequence ID" value="NZ_JACXIZ010000016.1"/>
</dbReference>
<dbReference type="CDD" id="cd17536">
    <property type="entry name" value="REC_YesN-like"/>
    <property type="match status" value="1"/>
</dbReference>
<dbReference type="PANTHER" id="PTHR43280:SF28">
    <property type="entry name" value="HTH-TYPE TRANSCRIPTIONAL ACTIVATOR RHAS"/>
    <property type="match status" value="1"/>
</dbReference>